<dbReference type="PROSITE" id="PS50181">
    <property type="entry name" value="FBOX"/>
    <property type="match status" value="1"/>
</dbReference>
<dbReference type="InterPro" id="IPR005174">
    <property type="entry name" value="KIB1-4_b-propeller"/>
</dbReference>
<sequence>MMDWLRFPLRDWSRLPDDVIALIISRINTVEDLIVFSAVCQSWRSVAVKEYLIRRIQLPWLMLGENHSDETRGFFSIYTNKRYNVTLPNMSGRRCWGSQYGWLLVLEFNRQFYLFNPLTRVRLDLPPKPIFMGEFDHDDRNNRSASVPGFVRKACVFRDEPVQGTTQDQFMVVAIGNVSGNLALARPGEQNWIQVRTPFGRIESAAWCNGKLFIVLGTGTLLCCERDEFGRFEAKHFASQLENARLWDNISLVEYRGDLLLVFRYFSDENSKNWHKTKHFDVHKLDFETKEWIEMDDLGDCSLFIDADNSAMALCTLEVENCKRNCIYFVEKYWDKRSRYLGGHDMGVFNMVDGWIEPYFISDASSLYVKHSNPIWVMPSLC</sequence>
<dbReference type="InterPro" id="IPR036047">
    <property type="entry name" value="F-box-like_dom_sf"/>
</dbReference>
<dbReference type="InterPro" id="IPR050942">
    <property type="entry name" value="F-box_BR-signaling"/>
</dbReference>
<evidence type="ECO:0000259" key="1">
    <source>
        <dbReference type="PROSITE" id="PS50181"/>
    </source>
</evidence>
<evidence type="ECO:0000313" key="3">
    <source>
        <dbReference type="Proteomes" id="UP000593564"/>
    </source>
</evidence>
<name>A0A7J7GPC0_CAMSI</name>
<dbReference type="Pfam" id="PF03478">
    <property type="entry name" value="Beta-prop_KIB1-4"/>
    <property type="match status" value="1"/>
</dbReference>
<keyword evidence="3" id="KW-1185">Reference proteome</keyword>
<dbReference type="SUPFAM" id="SSF81383">
    <property type="entry name" value="F-box domain"/>
    <property type="match status" value="1"/>
</dbReference>
<reference evidence="3" key="1">
    <citation type="journal article" date="2020" name="Nat. Commun.">
        <title>Genome assembly of wild tea tree DASZ reveals pedigree and selection history of tea varieties.</title>
        <authorList>
            <person name="Zhang W."/>
            <person name="Zhang Y."/>
            <person name="Qiu H."/>
            <person name="Guo Y."/>
            <person name="Wan H."/>
            <person name="Zhang X."/>
            <person name="Scossa F."/>
            <person name="Alseekh S."/>
            <person name="Zhang Q."/>
            <person name="Wang P."/>
            <person name="Xu L."/>
            <person name="Schmidt M.H."/>
            <person name="Jia X."/>
            <person name="Li D."/>
            <person name="Zhu A."/>
            <person name="Guo F."/>
            <person name="Chen W."/>
            <person name="Ni D."/>
            <person name="Usadel B."/>
            <person name="Fernie A.R."/>
            <person name="Wen W."/>
        </authorList>
    </citation>
    <scope>NUCLEOTIDE SEQUENCE [LARGE SCALE GENOMIC DNA]</scope>
    <source>
        <strain evidence="3">cv. G240</strain>
    </source>
</reference>
<accession>A0A7J7GPC0</accession>
<dbReference type="Gene3D" id="1.20.1280.50">
    <property type="match status" value="1"/>
</dbReference>
<reference evidence="2 3" key="2">
    <citation type="submission" date="2020-07" db="EMBL/GenBank/DDBJ databases">
        <title>Genome assembly of wild tea tree DASZ reveals pedigree and selection history of tea varieties.</title>
        <authorList>
            <person name="Zhang W."/>
        </authorList>
    </citation>
    <scope>NUCLEOTIDE SEQUENCE [LARGE SCALE GENOMIC DNA]</scope>
    <source>
        <strain evidence="3">cv. G240</strain>
        <tissue evidence="2">Leaf</tissue>
    </source>
</reference>
<gene>
    <name evidence="2" type="ORF">HYC85_020291</name>
</gene>
<dbReference type="AlphaFoldDB" id="A0A7J7GPC0"/>
<dbReference type="Proteomes" id="UP000593564">
    <property type="component" value="Unassembled WGS sequence"/>
</dbReference>
<comment type="caution">
    <text evidence="2">The sequence shown here is derived from an EMBL/GenBank/DDBJ whole genome shotgun (WGS) entry which is preliminary data.</text>
</comment>
<dbReference type="PANTHER" id="PTHR44259:SF113">
    <property type="entry name" value="OS06G0659700 PROTEIN"/>
    <property type="match status" value="1"/>
</dbReference>
<dbReference type="InterPro" id="IPR001810">
    <property type="entry name" value="F-box_dom"/>
</dbReference>
<dbReference type="EMBL" id="JACBKZ010000009">
    <property type="protein sequence ID" value="KAF5942649.1"/>
    <property type="molecule type" value="Genomic_DNA"/>
</dbReference>
<feature type="domain" description="F-box" evidence="1">
    <location>
        <begin position="9"/>
        <end position="56"/>
    </location>
</feature>
<dbReference type="PANTHER" id="PTHR44259">
    <property type="entry name" value="OS07G0183000 PROTEIN-RELATED"/>
    <property type="match status" value="1"/>
</dbReference>
<protein>
    <recommendedName>
        <fullName evidence="1">F-box domain-containing protein</fullName>
    </recommendedName>
</protein>
<dbReference type="Pfam" id="PF12937">
    <property type="entry name" value="F-box-like"/>
    <property type="match status" value="1"/>
</dbReference>
<organism evidence="2 3">
    <name type="scientific">Camellia sinensis</name>
    <name type="common">Tea plant</name>
    <name type="synonym">Thea sinensis</name>
    <dbReference type="NCBI Taxonomy" id="4442"/>
    <lineage>
        <taxon>Eukaryota</taxon>
        <taxon>Viridiplantae</taxon>
        <taxon>Streptophyta</taxon>
        <taxon>Embryophyta</taxon>
        <taxon>Tracheophyta</taxon>
        <taxon>Spermatophyta</taxon>
        <taxon>Magnoliopsida</taxon>
        <taxon>eudicotyledons</taxon>
        <taxon>Gunneridae</taxon>
        <taxon>Pentapetalae</taxon>
        <taxon>asterids</taxon>
        <taxon>Ericales</taxon>
        <taxon>Theaceae</taxon>
        <taxon>Camellia</taxon>
    </lineage>
</organism>
<evidence type="ECO:0000313" key="2">
    <source>
        <dbReference type="EMBL" id="KAF5942649.1"/>
    </source>
</evidence>
<proteinExistence type="predicted"/>
<dbReference type="SMART" id="SM00256">
    <property type="entry name" value="FBOX"/>
    <property type="match status" value="1"/>
</dbReference>